<dbReference type="GO" id="GO:0006886">
    <property type="term" value="P:intracellular protein transport"/>
    <property type="evidence" value="ECO:0007669"/>
    <property type="project" value="InterPro"/>
</dbReference>
<feature type="domain" description="GAE" evidence="7">
    <location>
        <begin position="107"/>
        <end position="220"/>
    </location>
</feature>
<dbReference type="GO" id="GO:0006893">
    <property type="term" value="P:Golgi to plasma membrane transport"/>
    <property type="evidence" value="ECO:0007669"/>
    <property type="project" value="TreeGrafter"/>
</dbReference>
<dbReference type="InterPro" id="IPR008152">
    <property type="entry name" value="Clathrin_a/b/g-adaptin_app_Ig"/>
</dbReference>
<name>A0A8S3H568_9BILA</name>
<evidence type="ECO:0000256" key="6">
    <source>
        <dbReference type="SAM" id="MobiDB-lite"/>
    </source>
</evidence>
<proteinExistence type="predicted"/>
<accession>A0A8S3H568</accession>
<dbReference type="GO" id="GO:0005802">
    <property type="term" value="C:trans-Golgi network"/>
    <property type="evidence" value="ECO:0007669"/>
    <property type="project" value="InterPro"/>
</dbReference>
<feature type="compositionally biased region" description="Polar residues" evidence="6">
    <location>
        <begin position="1"/>
        <end position="11"/>
    </location>
</feature>
<dbReference type="GO" id="GO:0031267">
    <property type="term" value="F:small GTPase binding"/>
    <property type="evidence" value="ECO:0007669"/>
    <property type="project" value="InterPro"/>
</dbReference>
<evidence type="ECO:0000256" key="2">
    <source>
        <dbReference type="ARBA" id="ARBA00004555"/>
    </source>
</evidence>
<dbReference type="Proteomes" id="UP000681720">
    <property type="component" value="Unassembled WGS sequence"/>
</dbReference>
<dbReference type="PANTHER" id="PTHR45905">
    <property type="entry name" value="GOLGI-LOCALIZED, GAMMA-ADAPTIN EAR CONTAINING, ARF BINDING PROTEIN"/>
    <property type="match status" value="1"/>
</dbReference>
<evidence type="ECO:0000256" key="5">
    <source>
        <dbReference type="ARBA" id="ARBA00023034"/>
    </source>
</evidence>
<evidence type="ECO:0000259" key="7">
    <source>
        <dbReference type="PROSITE" id="PS50180"/>
    </source>
</evidence>
<evidence type="ECO:0000313" key="8">
    <source>
        <dbReference type="EMBL" id="CAF5176358.1"/>
    </source>
</evidence>
<dbReference type="InterPro" id="IPR013041">
    <property type="entry name" value="Clathrin_app_Ig-like_sf"/>
</dbReference>
<keyword evidence="4" id="KW-0653">Protein transport</keyword>
<feature type="compositionally biased region" description="Polar residues" evidence="6">
    <location>
        <begin position="26"/>
        <end position="36"/>
    </location>
</feature>
<feature type="region of interest" description="Disordered" evidence="6">
    <location>
        <begin position="1"/>
        <end position="38"/>
    </location>
</feature>
<dbReference type="GO" id="GO:0034394">
    <property type="term" value="P:protein localization to cell surface"/>
    <property type="evidence" value="ECO:0007669"/>
    <property type="project" value="TreeGrafter"/>
</dbReference>
<evidence type="ECO:0000256" key="3">
    <source>
        <dbReference type="ARBA" id="ARBA00022448"/>
    </source>
</evidence>
<dbReference type="EMBL" id="CAJOBJ010326730">
    <property type="protein sequence ID" value="CAF5176358.1"/>
    <property type="molecule type" value="Genomic_DNA"/>
</dbReference>
<comment type="subcellular location">
    <subcellularLocation>
        <location evidence="1">Endosome membrane</location>
        <topology evidence="1">Peripheral membrane protein</topology>
    </subcellularLocation>
    <subcellularLocation>
        <location evidence="2">Golgi apparatus</location>
    </subcellularLocation>
</comment>
<evidence type="ECO:0000256" key="4">
    <source>
        <dbReference type="ARBA" id="ARBA00022927"/>
    </source>
</evidence>
<protein>
    <recommendedName>
        <fullName evidence="7">GAE domain-containing protein</fullName>
    </recommendedName>
</protein>
<dbReference type="SUPFAM" id="SSF49348">
    <property type="entry name" value="Clathrin adaptor appendage domain"/>
    <property type="match status" value="1"/>
</dbReference>
<dbReference type="AlphaFoldDB" id="A0A8S3H568"/>
<dbReference type="GO" id="GO:0010008">
    <property type="term" value="C:endosome membrane"/>
    <property type="evidence" value="ECO:0007669"/>
    <property type="project" value="UniProtKB-SubCell"/>
</dbReference>
<keyword evidence="5" id="KW-0333">Golgi apparatus</keyword>
<dbReference type="PROSITE" id="PS50180">
    <property type="entry name" value="GAE"/>
    <property type="match status" value="1"/>
</dbReference>
<gene>
    <name evidence="8" type="ORF">GIL414_LOCUS67813</name>
</gene>
<dbReference type="Pfam" id="PF02883">
    <property type="entry name" value="Alpha_adaptinC2"/>
    <property type="match status" value="1"/>
</dbReference>
<dbReference type="PANTHER" id="PTHR45905:SF1">
    <property type="entry name" value="GOLGI-LOCALIZED, GAMMA-ADAPTIN EAR CONTAINING, ARF BINDING PROTEIN"/>
    <property type="match status" value="1"/>
</dbReference>
<comment type="caution">
    <text evidence="8">The sequence shown here is derived from an EMBL/GenBank/DDBJ whole genome shotgun (WGS) entry which is preliminary data.</text>
</comment>
<evidence type="ECO:0000313" key="9">
    <source>
        <dbReference type="Proteomes" id="UP000681720"/>
    </source>
</evidence>
<sequence>MPVLVNNQTSATNNEEQTYEQEESSFASKPNFQTTSDVKHEPVADLLKILDEPSTTHTSHELHTHDNIFDVLSSPIEQPISSSNPIDDIFGNNLLSNQTTNSNGINSSIPQMTAIDRNGLRIIFQFERKDKILFIHLQATNSAKIPITNFVFKAAVPKTFNLELLPPTGATIPSNNSGDVRQTIKILNPNKEKLRMRIKLNYSFNDSPPISDEAELNAFPEQCYH</sequence>
<keyword evidence="3" id="KW-0813">Transport</keyword>
<evidence type="ECO:0000256" key="1">
    <source>
        <dbReference type="ARBA" id="ARBA00004481"/>
    </source>
</evidence>
<dbReference type="Gene3D" id="2.60.40.1230">
    <property type="match status" value="1"/>
</dbReference>
<dbReference type="InterPro" id="IPR008153">
    <property type="entry name" value="GAE_dom"/>
</dbReference>
<organism evidence="8 9">
    <name type="scientific">Rotaria magnacalcarata</name>
    <dbReference type="NCBI Taxonomy" id="392030"/>
    <lineage>
        <taxon>Eukaryota</taxon>
        <taxon>Metazoa</taxon>
        <taxon>Spiralia</taxon>
        <taxon>Gnathifera</taxon>
        <taxon>Rotifera</taxon>
        <taxon>Eurotatoria</taxon>
        <taxon>Bdelloidea</taxon>
        <taxon>Philodinida</taxon>
        <taxon>Philodinidae</taxon>
        <taxon>Rotaria</taxon>
    </lineage>
</organism>
<dbReference type="SMART" id="SM00809">
    <property type="entry name" value="Alpha_adaptinC2"/>
    <property type="match status" value="1"/>
</dbReference>
<reference evidence="8" key="1">
    <citation type="submission" date="2021-02" db="EMBL/GenBank/DDBJ databases">
        <authorList>
            <person name="Nowell W R."/>
        </authorList>
    </citation>
    <scope>NUCLEOTIDE SEQUENCE</scope>
</reference>
<dbReference type="InterPro" id="IPR027422">
    <property type="entry name" value="GGA1-3"/>
</dbReference>